<dbReference type="RefSeq" id="WP_021644903.1">
    <property type="nucleotide sequence ID" value="NZ_KE993090.1"/>
</dbReference>
<evidence type="ECO:0000313" key="2">
    <source>
        <dbReference type="Proteomes" id="UP000016496"/>
    </source>
</evidence>
<gene>
    <name evidence="1" type="ORF">HMPREF1981_01488</name>
</gene>
<dbReference type="PATRIC" id="fig|1321819.3.peg.1367"/>
<dbReference type="Proteomes" id="UP000016496">
    <property type="component" value="Unassembled WGS sequence"/>
</dbReference>
<proteinExistence type="predicted"/>
<accession>U2C5F1</accession>
<protein>
    <recommendedName>
        <fullName evidence="3">Glycosyltransferase, family 8</fullName>
    </recommendedName>
</protein>
<name>U2C5F1_9BACE</name>
<sequence length="340" mass="39959">MPTVQNYIATWFYKESKEEASFYPQAGKTGDSELVHSIYMQIQVPFFTTFRHYNPDAKLLFFTNVEQLPHYLDELFAGLDVEIVRLPYRCIPPKGWYKAWRNQFYLYDIWQYMGGRMQAADNLLICDADCLCTTSLTPLFEEASACGSALYEFTTDAGTMVNGITLKEMNELYEACYGEKPSTPLYYYGGEFIVLRGDKVKAVNEAYRPLWEYNLQLFADARPKLNEEALFFSVLAERLHIRNDIANRYTKRMWTSPRFNNVKEGDESLAVWHLPYEKKRGLYYLYRLLRKRPLIADEKAFWKKTAFYTGIPRISARKKLKDLQTALWQKNKVLTTKKEK</sequence>
<dbReference type="EMBL" id="AWSV01000081">
    <property type="protein sequence ID" value="ERI85689.1"/>
    <property type="molecule type" value="Genomic_DNA"/>
</dbReference>
<reference evidence="1 2" key="1">
    <citation type="submission" date="2013-08" db="EMBL/GenBank/DDBJ databases">
        <authorList>
            <person name="Weinstock G."/>
            <person name="Sodergren E."/>
            <person name="Wylie T."/>
            <person name="Fulton L."/>
            <person name="Fulton R."/>
            <person name="Fronick C."/>
            <person name="O'Laughlin M."/>
            <person name="Godfrey J."/>
            <person name="Miner T."/>
            <person name="Herter B."/>
            <person name="Appelbaum E."/>
            <person name="Cordes M."/>
            <person name="Lek S."/>
            <person name="Wollam A."/>
            <person name="Pepin K.H."/>
            <person name="Palsikar V.B."/>
            <person name="Mitreva M."/>
            <person name="Wilson R.K."/>
        </authorList>
    </citation>
    <scope>NUCLEOTIDE SEQUENCE [LARGE SCALE GENOMIC DNA]</scope>
    <source>
        <strain evidence="1 2">F0041</strain>
    </source>
</reference>
<dbReference type="OrthoDB" id="741857at2"/>
<dbReference type="AlphaFoldDB" id="U2C5F1"/>
<comment type="caution">
    <text evidence="1">The sequence shown here is derived from an EMBL/GenBank/DDBJ whole genome shotgun (WGS) entry which is preliminary data.</text>
</comment>
<dbReference type="HOGENOM" id="CLU_822988_0_0_10"/>
<evidence type="ECO:0000313" key="1">
    <source>
        <dbReference type="EMBL" id="ERI85689.1"/>
    </source>
</evidence>
<organism evidence="1 2">
    <name type="scientific">Bacteroides pyogenes F0041</name>
    <dbReference type="NCBI Taxonomy" id="1321819"/>
    <lineage>
        <taxon>Bacteria</taxon>
        <taxon>Pseudomonadati</taxon>
        <taxon>Bacteroidota</taxon>
        <taxon>Bacteroidia</taxon>
        <taxon>Bacteroidales</taxon>
        <taxon>Bacteroidaceae</taxon>
        <taxon>Bacteroides</taxon>
    </lineage>
</organism>
<evidence type="ECO:0008006" key="3">
    <source>
        <dbReference type="Google" id="ProtNLM"/>
    </source>
</evidence>